<dbReference type="Gene3D" id="3.30.40.10">
    <property type="entry name" value="Zinc/RING finger domain, C3HC4 (zinc finger)"/>
    <property type="match status" value="1"/>
</dbReference>
<evidence type="ECO:0000313" key="9">
    <source>
        <dbReference type="EMBL" id="KAF2501809.1"/>
    </source>
</evidence>
<dbReference type="EMBL" id="MU004182">
    <property type="protein sequence ID" value="KAF2501809.1"/>
    <property type="molecule type" value="Genomic_DNA"/>
</dbReference>
<evidence type="ECO:0000256" key="6">
    <source>
        <dbReference type="PROSITE-ProRule" id="PRU00146"/>
    </source>
</evidence>
<keyword evidence="10" id="KW-1185">Reference proteome</keyword>
<gene>
    <name evidence="9" type="ORF">BU16DRAFT_556281</name>
</gene>
<feature type="compositionally biased region" description="Polar residues" evidence="7">
    <location>
        <begin position="48"/>
        <end position="61"/>
    </location>
</feature>
<dbReference type="SUPFAM" id="SSF57903">
    <property type="entry name" value="FYVE/PHD zinc finger"/>
    <property type="match status" value="1"/>
</dbReference>
<feature type="region of interest" description="Disordered" evidence="7">
    <location>
        <begin position="352"/>
        <end position="425"/>
    </location>
</feature>
<dbReference type="InterPro" id="IPR019786">
    <property type="entry name" value="Zinc_finger_PHD-type_CS"/>
</dbReference>
<evidence type="ECO:0000256" key="5">
    <source>
        <dbReference type="ARBA" id="ARBA00023242"/>
    </source>
</evidence>
<evidence type="ECO:0000256" key="3">
    <source>
        <dbReference type="ARBA" id="ARBA00022771"/>
    </source>
</evidence>
<dbReference type="GO" id="GO:0003677">
    <property type="term" value="F:DNA binding"/>
    <property type="evidence" value="ECO:0007669"/>
    <property type="project" value="TreeGrafter"/>
</dbReference>
<evidence type="ECO:0000256" key="2">
    <source>
        <dbReference type="ARBA" id="ARBA00022723"/>
    </source>
</evidence>
<evidence type="ECO:0000259" key="8">
    <source>
        <dbReference type="PROSITE" id="PS50016"/>
    </source>
</evidence>
<dbReference type="PANTHER" id="PTHR12628">
    <property type="entry name" value="POLYCOMB-LIKE TRANSCRIPTION FACTOR"/>
    <property type="match status" value="1"/>
</dbReference>
<keyword evidence="4" id="KW-0862">Zinc</keyword>
<feature type="region of interest" description="Disordered" evidence="7">
    <location>
        <begin position="28"/>
        <end position="229"/>
    </location>
</feature>
<reference evidence="9" key="1">
    <citation type="journal article" date="2020" name="Stud. Mycol.">
        <title>101 Dothideomycetes genomes: a test case for predicting lifestyles and emergence of pathogens.</title>
        <authorList>
            <person name="Haridas S."/>
            <person name="Albert R."/>
            <person name="Binder M."/>
            <person name="Bloem J."/>
            <person name="Labutti K."/>
            <person name="Salamov A."/>
            <person name="Andreopoulos B."/>
            <person name="Baker S."/>
            <person name="Barry K."/>
            <person name="Bills G."/>
            <person name="Bluhm B."/>
            <person name="Cannon C."/>
            <person name="Castanera R."/>
            <person name="Culley D."/>
            <person name="Daum C."/>
            <person name="Ezra D."/>
            <person name="Gonzalez J."/>
            <person name="Henrissat B."/>
            <person name="Kuo A."/>
            <person name="Liang C."/>
            <person name="Lipzen A."/>
            <person name="Lutzoni F."/>
            <person name="Magnuson J."/>
            <person name="Mondo S."/>
            <person name="Nolan M."/>
            <person name="Ohm R."/>
            <person name="Pangilinan J."/>
            <person name="Park H.-J."/>
            <person name="Ramirez L."/>
            <person name="Alfaro M."/>
            <person name="Sun H."/>
            <person name="Tritt A."/>
            <person name="Yoshinaga Y."/>
            <person name="Zwiers L.-H."/>
            <person name="Turgeon B."/>
            <person name="Goodwin S."/>
            <person name="Spatafora J."/>
            <person name="Crous P."/>
            <person name="Grigoriev I."/>
        </authorList>
    </citation>
    <scope>NUCLEOTIDE SEQUENCE</scope>
    <source>
        <strain evidence="9">CBS 269.34</strain>
    </source>
</reference>
<feature type="compositionally biased region" description="Polar residues" evidence="7">
    <location>
        <begin position="379"/>
        <end position="391"/>
    </location>
</feature>
<dbReference type="AlphaFoldDB" id="A0A6A6RAT0"/>
<evidence type="ECO:0000313" key="10">
    <source>
        <dbReference type="Proteomes" id="UP000799750"/>
    </source>
</evidence>
<dbReference type="GO" id="GO:0005634">
    <property type="term" value="C:nucleus"/>
    <property type="evidence" value="ECO:0007669"/>
    <property type="project" value="UniProtKB-SubCell"/>
</dbReference>
<dbReference type="GO" id="GO:0008270">
    <property type="term" value="F:zinc ion binding"/>
    <property type="evidence" value="ECO:0007669"/>
    <property type="project" value="UniProtKB-KW"/>
</dbReference>
<dbReference type="Pfam" id="PF00628">
    <property type="entry name" value="PHD"/>
    <property type="match status" value="1"/>
</dbReference>
<sequence length="504" mass="53009">MSLSQPPVPPVGSNPIADSIAVVPAATTTQAPAKQTNTNIASIPAKPWQSSMQHGSHNSPTGPAFHQFSASTEEIIKRVSANASARAGTPGYQAAREQVLQKIVTSDKFPPPSPMSGASKRGRGGAKSGTPTGLKGEVGASSVTPQPISTPISGRGRGGGRGRGRGGGRGGKRKRAESDDSENDSDISSSYTPLPTQTKSGRNVNKPTQFVPTLPSPSTGTKRRRPNKKSAEAALCKVCHRGTSPTNNMIVFCDGCNTAYHQYCHDPPIEMEVVQITEKEWLCSPCTRSKQSAVQGMDGLVAGEDLTLEEKRAYLRTLTPETLVSLLLHSNIIHPTLPIFAPDARSIIENTSQAQPNATQTSSSHTGVNGHQPIIGKSHTGTPGLSVTNESSDLDPAEAQLQAESQHPAKVPVPQEVEPEPYDGYDTDPPAHYPKAGNGLARTMRPESEDLQWLVDDNFEVFNHTWKAENESGAASGLQASNGVEGTGGAPSLGAGPKLPNNGS</sequence>
<feature type="compositionally biased region" description="Polar residues" evidence="7">
    <location>
        <begin position="191"/>
        <end position="220"/>
    </location>
</feature>
<accession>A0A6A6RAT0</accession>
<dbReference type="InterPro" id="IPR019787">
    <property type="entry name" value="Znf_PHD-finger"/>
</dbReference>
<dbReference type="SMART" id="SM00249">
    <property type="entry name" value="PHD"/>
    <property type="match status" value="1"/>
</dbReference>
<evidence type="ECO:0000256" key="4">
    <source>
        <dbReference type="ARBA" id="ARBA00022833"/>
    </source>
</evidence>
<comment type="subcellular location">
    <subcellularLocation>
        <location evidence="1">Nucleus</location>
    </subcellularLocation>
</comment>
<keyword evidence="3 6" id="KW-0863">Zinc-finger</keyword>
<evidence type="ECO:0000256" key="7">
    <source>
        <dbReference type="SAM" id="MobiDB-lite"/>
    </source>
</evidence>
<feature type="compositionally biased region" description="Low complexity" evidence="7">
    <location>
        <begin position="28"/>
        <end position="39"/>
    </location>
</feature>
<feature type="domain" description="PHD-type" evidence="8">
    <location>
        <begin position="233"/>
        <end position="289"/>
    </location>
</feature>
<dbReference type="InterPro" id="IPR011011">
    <property type="entry name" value="Znf_FYVE_PHD"/>
</dbReference>
<dbReference type="OrthoDB" id="5863171at2759"/>
<dbReference type="GO" id="GO:0003682">
    <property type="term" value="F:chromatin binding"/>
    <property type="evidence" value="ECO:0007669"/>
    <property type="project" value="TreeGrafter"/>
</dbReference>
<name>A0A6A6RAT0_9PEZI</name>
<dbReference type="PANTHER" id="PTHR12628:SF10">
    <property type="entry name" value="HOMEOBOX DOMAIN-CONTAINING PROTEIN"/>
    <property type="match status" value="1"/>
</dbReference>
<keyword evidence="2" id="KW-0479">Metal-binding</keyword>
<dbReference type="InterPro" id="IPR013083">
    <property type="entry name" value="Znf_RING/FYVE/PHD"/>
</dbReference>
<feature type="region of interest" description="Disordered" evidence="7">
    <location>
        <begin position="472"/>
        <end position="504"/>
    </location>
</feature>
<dbReference type="PROSITE" id="PS50016">
    <property type="entry name" value="ZF_PHD_2"/>
    <property type="match status" value="1"/>
</dbReference>
<proteinExistence type="predicted"/>
<feature type="compositionally biased region" description="Polar residues" evidence="7">
    <location>
        <begin position="141"/>
        <end position="152"/>
    </location>
</feature>
<evidence type="ECO:0000256" key="1">
    <source>
        <dbReference type="ARBA" id="ARBA00004123"/>
    </source>
</evidence>
<dbReference type="GO" id="GO:0045814">
    <property type="term" value="P:negative regulation of gene expression, epigenetic"/>
    <property type="evidence" value="ECO:0007669"/>
    <property type="project" value="TreeGrafter"/>
</dbReference>
<dbReference type="InterPro" id="IPR001965">
    <property type="entry name" value="Znf_PHD"/>
</dbReference>
<organism evidence="9 10">
    <name type="scientific">Lophium mytilinum</name>
    <dbReference type="NCBI Taxonomy" id="390894"/>
    <lineage>
        <taxon>Eukaryota</taxon>
        <taxon>Fungi</taxon>
        <taxon>Dikarya</taxon>
        <taxon>Ascomycota</taxon>
        <taxon>Pezizomycotina</taxon>
        <taxon>Dothideomycetes</taxon>
        <taxon>Pleosporomycetidae</taxon>
        <taxon>Mytilinidiales</taxon>
        <taxon>Mytilinidiaceae</taxon>
        <taxon>Lophium</taxon>
    </lineage>
</organism>
<feature type="compositionally biased region" description="Polar residues" evidence="7">
    <location>
        <begin position="352"/>
        <end position="369"/>
    </location>
</feature>
<keyword evidence="5" id="KW-0539">Nucleus</keyword>
<dbReference type="CDD" id="cd15502">
    <property type="entry name" value="PHD_Phf1p_Phf2p_like"/>
    <property type="match status" value="1"/>
</dbReference>
<feature type="compositionally biased region" description="Basic residues" evidence="7">
    <location>
        <begin position="158"/>
        <end position="175"/>
    </location>
</feature>
<protein>
    <recommendedName>
        <fullName evidence="8">PHD-type domain-containing protein</fullName>
    </recommendedName>
</protein>
<dbReference type="Proteomes" id="UP000799750">
    <property type="component" value="Unassembled WGS sequence"/>
</dbReference>
<dbReference type="PROSITE" id="PS01359">
    <property type="entry name" value="ZF_PHD_1"/>
    <property type="match status" value="1"/>
</dbReference>